<feature type="transmembrane region" description="Helical" evidence="13">
    <location>
        <begin position="99"/>
        <end position="122"/>
    </location>
</feature>
<evidence type="ECO:0000256" key="10">
    <source>
        <dbReference type="ARBA" id="ARBA00023065"/>
    </source>
</evidence>
<dbReference type="InterPro" id="IPR048279">
    <property type="entry name" value="MdtK-like"/>
</dbReference>
<evidence type="ECO:0000256" key="8">
    <source>
        <dbReference type="ARBA" id="ARBA00022692"/>
    </source>
</evidence>
<feature type="transmembrane region" description="Helical" evidence="13">
    <location>
        <begin position="425"/>
        <end position="443"/>
    </location>
</feature>
<dbReference type="InterPro" id="IPR050222">
    <property type="entry name" value="MATE_MdtK"/>
</dbReference>
<evidence type="ECO:0000256" key="13">
    <source>
        <dbReference type="SAM" id="Phobius"/>
    </source>
</evidence>
<comment type="similarity">
    <text evidence="3">Belongs to the multi antimicrobial extrusion (MATE) (TC 2.A.66.1) family.</text>
</comment>
<sequence length="460" mass="49643">MAKTASRNLTTGSPTRLVIGFLLPLLGGLLFQQLYNMVDTLVVGRFLGMDALAGVGSTSSVNFLVLGFCIGICNGFVIPVAQKFGEGDEAELRRFVANSIWLSAAFAVVLTVATALLCTPVLRWMNTPDNIFRYAYDYIFVIFLGIPAIILYNLVSGVIRSLGDSRTPIYFLVLSSLLNVALDLLAVAVLGMGVEGPAWATVISQAISGLLCLAIMGKRYPVLRFRPGELRPSRTHITRLFAIGVPMGLQYSVTAIGTIVVQTAVNGLGAVSIAAVTAANKVSQLFTCPFDAAGTTMAVYGGQNYGAMKLDRIHRGVRACVLLMFAYSALGLGVLALFGGKLSLLFLDSAESAAVRNQIGLLAQQFLVWNASCYFLLTLVNVLRFLIQGVGFTQQAVFAGVFETIARCFVGFAVVRWIGYTAICLANPAAWLLADCFLVPIYFHDMHILQRRFAQRRAEA</sequence>
<dbReference type="Pfam" id="PF01554">
    <property type="entry name" value="MatE"/>
    <property type="match status" value="2"/>
</dbReference>
<feature type="transmembrane region" description="Helical" evidence="13">
    <location>
        <begin position="17"/>
        <end position="35"/>
    </location>
</feature>
<dbReference type="EMBL" id="JBBMFF010000166">
    <property type="protein sequence ID" value="MEQ2510557.1"/>
    <property type="molecule type" value="Genomic_DNA"/>
</dbReference>
<organism evidence="14 15">
    <name type="scientific">Faecousia intestinalis</name>
    <dbReference type="NCBI Taxonomy" id="3133167"/>
    <lineage>
        <taxon>Bacteria</taxon>
        <taxon>Bacillati</taxon>
        <taxon>Bacillota</taxon>
        <taxon>Clostridia</taxon>
        <taxon>Eubacteriales</taxon>
        <taxon>Oscillospiraceae</taxon>
        <taxon>Faecousia</taxon>
    </lineage>
</organism>
<feature type="transmembrane region" description="Helical" evidence="13">
    <location>
        <begin position="366"/>
        <end position="387"/>
    </location>
</feature>
<feature type="transmembrane region" description="Helical" evidence="13">
    <location>
        <begin position="319"/>
        <end position="346"/>
    </location>
</feature>
<evidence type="ECO:0000256" key="11">
    <source>
        <dbReference type="ARBA" id="ARBA00023136"/>
    </source>
</evidence>
<dbReference type="PANTHER" id="PTHR43298">
    <property type="entry name" value="MULTIDRUG RESISTANCE PROTEIN NORM-RELATED"/>
    <property type="match status" value="1"/>
</dbReference>
<comment type="function">
    <text evidence="1">Multidrug efflux pump.</text>
</comment>
<reference evidence="14 15" key="1">
    <citation type="submission" date="2024-03" db="EMBL/GenBank/DDBJ databases">
        <title>Human intestinal bacterial collection.</title>
        <authorList>
            <person name="Pauvert C."/>
            <person name="Hitch T.C.A."/>
            <person name="Clavel T."/>
        </authorList>
    </citation>
    <scope>NUCLEOTIDE SEQUENCE [LARGE SCALE GENOMIC DNA]</scope>
    <source>
        <strain evidence="14 15">CLA-AA-H192</strain>
    </source>
</reference>
<gene>
    <name evidence="14" type="ORF">WMO66_04715</name>
</gene>
<feature type="transmembrane region" description="Helical" evidence="13">
    <location>
        <begin position="396"/>
        <end position="419"/>
    </location>
</feature>
<evidence type="ECO:0000256" key="1">
    <source>
        <dbReference type="ARBA" id="ARBA00003408"/>
    </source>
</evidence>
<dbReference type="InterPro" id="IPR002528">
    <property type="entry name" value="MATE_fam"/>
</dbReference>
<keyword evidence="11 13" id="KW-0472">Membrane</keyword>
<proteinExistence type="inferred from homology"/>
<keyword evidence="9 13" id="KW-1133">Transmembrane helix</keyword>
<name>A0ABV1G5C0_9FIRM</name>
<evidence type="ECO:0000256" key="4">
    <source>
        <dbReference type="ARBA" id="ARBA00020268"/>
    </source>
</evidence>
<dbReference type="PANTHER" id="PTHR43298:SF2">
    <property type="entry name" value="FMN_FAD EXPORTER YEEO-RELATED"/>
    <property type="match status" value="1"/>
</dbReference>
<keyword evidence="15" id="KW-1185">Reference proteome</keyword>
<accession>A0ABV1G5C0</accession>
<feature type="transmembrane region" description="Helical" evidence="13">
    <location>
        <begin position="167"/>
        <end position="192"/>
    </location>
</feature>
<keyword evidence="10" id="KW-0406">Ion transport</keyword>
<evidence type="ECO:0000256" key="5">
    <source>
        <dbReference type="ARBA" id="ARBA00022448"/>
    </source>
</evidence>
<comment type="caution">
    <text evidence="14">The sequence shown here is derived from an EMBL/GenBank/DDBJ whole genome shotgun (WGS) entry which is preliminary data.</text>
</comment>
<keyword evidence="8 13" id="KW-0812">Transmembrane</keyword>
<evidence type="ECO:0000256" key="2">
    <source>
        <dbReference type="ARBA" id="ARBA00004651"/>
    </source>
</evidence>
<protein>
    <recommendedName>
        <fullName evidence="4">Probable multidrug resistance protein NorM</fullName>
    </recommendedName>
    <alternativeName>
        <fullName evidence="12">Multidrug-efflux transporter</fullName>
    </alternativeName>
</protein>
<evidence type="ECO:0000313" key="14">
    <source>
        <dbReference type="EMBL" id="MEQ2510557.1"/>
    </source>
</evidence>
<evidence type="ECO:0000256" key="12">
    <source>
        <dbReference type="ARBA" id="ARBA00031636"/>
    </source>
</evidence>
<dbReference type="Proteomes" id="UP001491552">
    <property type="component" value="Unassembled WGS sequence"/>
</dbReference>
<feature type="transmembrane region" description="Helical" evidence="13">
    <location>
        <begin position="198"/>
        <end position="216"/>
    </location>
</feature>
<feature type="transmembrane region" description="Helical" evidence="13">
    <location>
        <begin position="55"/>
        <end position="78"/>
    </location>
</feature>
<dbReference type="NCBIfam" id="TIGR00797">
    <property type="entry name" value="matE"/>
    <property type="match status" value="1"/>
</dbReference>
<evidence type="ECO:0000313" key="15">
    <source>
        <dbReference type="Proteomes" id="UP001491552"/>
    </source>
</evidence>
<dbReference type="PIRSF" id="PIRSF006603">
    <property type="entry name" value="DinF"/>
    <property type="match status" value="1"/>
</dbReference>
<feature type="transmembrane region" description="Helical" evidence="13">
    <location>
        <begin position="134"/>
        <end position="155"/>
    </location>
</feature>
<keyword evidence="6" id="KW-0050">Antiport</keyword>
<evidence type="ECO:0000256" key="9">
    <source>
        <dbReference type="ARBA" id="ARBA00022989"/>
    </source>
</evidence>
<evidence type="ECO:0000256" key="6">
    <source>
        <dbReference type="ARBA" id="ARBA00022449"/>
    </source>
</evidence>
<keyword evidence="5" id="KW-0813">Transport</keyword>
<dbReference type="RefSeq" id="WP_349135234.1">
    <property type="nucleotide sequence ID" value="NZ_JBBMFF010000166.1"/>
</dbReference>
<evidence type="ECO:0000256" key="3">
    <source>
        <dbReference type="ARBA" id="ARBA00010199"/>
    </source>
</evidence>
<keyword evidence="7" id="KW-1003">Cell membrane</keyword>
<comment type="subcellular location">
    <subcellularLocation>
        <location evidence="2">Cell membrane</location>
        <topology evidence="2">Multi-pass membrane protein</topology>
    </subcellularLocation>
</comment>
<dbReference type="CDD" id="cd13138">
    <property type="entry name" value="MATE_yoeA_like"/>
    <property type="match status" value="1"/>
</dbReference>
<evidence type="ECO:0000256" key="7">
    <source>
        <dbReference type="ARBA" id="ARBA00022475"/>
    </source>
</evidence>